<organism evidence="1 2">
    <name type="scientific">Arthrobotrys musiformis</name>
    <dbReference type="NCBI Taxonomy" id="47236"/>
    <lineage>
        <taxon>Eukaryota</taxon>
        <taxon>Fungi</taxon>
        <taxon>Dikarya</taxon>
        <taxon>Ascomycota</taxon>
        <taxon>Pezizomycotina</taxon>
        <taxon>Orbiliomycetes</taxon>
        <taxon>Orbiliales</taxon>
        <taxon>Orbiliaceae</taxon>
        <taxon>Arthrobotrys</taxon>
    </lineage>
</organism>
<reference evidence="1 2" key="1">
    <citation type="submission" date="2023-08" db="EMBL/GenBank/DDBJ databases">
        <authorList>
            <person name="Palmer J.M."/>
        </authorList>
    </citation>
    <scope>NUCLEOTIDE SEQUENCE [LARGE SCALE GENOMIC DNA]</scope>
    <source>
        <strain evidence="1 2">TWF481</strain>
    </source>
</reference>
<keyword evidence="2" id="KW-1185">Reference proteome</keyword>
<evidence type="ECO:0000313" key="2">
    <source>
        <dbReference type="Proteomes" id="UP001370758"/>
    </source>
</evidence>
<protein>
    <submittedName>
        <fullName evidence="1">Uncharacterized protein</fullName>
    </submittedName>
</protein>
<name>A0AAV9WKH6_9PEZI</name>
<evidence type="ECO:0000313" key="1">
    <source>
        <dbReference type="EMBL" id="KAK6509624.1"/>
    </source>
</evidence>
<gene>
    <name evidence="1" type="ORF">TWF481_004356</name>
</gene>
<proteinExistence type="predicted"/>
<accession>A0AAV9WKH6</accession>
<comment type="caution">
    <text evidence="1">The sequence shown here is derived from an EMBL/GenBank/DDBJ whole genome shotgun (WGS) entry which is preliminary data.</text>
</comment>
<dbReference type="EMBL" id="JAVHJL010000002">
    <property type="protein sequence ID" value="KAK6509624.1"/>
    <property type="molecule type" value="Genomic_DNA"/>
</dbReference>
<dbReference type="AlphaFoldDB" id="A0AAV9WKH6"/>
<dbReference type="Proteomes" id="UP001370758">
    <property type="component" value="Unassembled WGS sequence"/>
</dbReference>
<sequence>MAGVSWRNPRDRVRGWLVQLSKSPPKKRDPIELMASSTPTEFLEGMQNVRHQSELCSRLVAIVVGESKASGLQRGSLFLCNEGEHRGFPRDSLVLRVPPPI</sequence>